<keyword evidence="3" id="KW-1185">Reference proteome</keyword>
<evidence type="ECO:0000256" key="1">
    <source>
        <dbReference type="SAM" id="MobiDB-lite"/>
    </source>
</evidence>
<feature type="compositionally biased region" description="Gly residues" evidence="1">
    <location>
        <begin position="32"/>
        <end position="43"/>
    </location>
</feature>
<evidence type="ECO:0000313" key="2">
    <source>
        <dbReference type="EMBL" id="AYD89167.1"/>
    </source>
</evidence>
<feature type="region of interest" description="Disordered" evidence="1">
    <location>
        <begin position="1"/>
        <end position="66"/>
    </location>
</feature>
<feature type="compositionally biased region" description="Low complexity" evidence="1">
    <location>
        <begin position="44"/>
        <end position="55"/>
    </location>
</feature>
<protein>
    <submittedName>
        <fullName evidence="2">Uncharacterized protein</fullName>
    </submittedName>
</protein>
<proteinExistence type="predicted"/>
<sequence>MHLLVTAPSRAGRVVVPSPAPSPGTPSVLAGEEGGQGGGGGRAQTGRQARQSQQGQGNGPAGERNH</sequence>
<organism evidence="2 3">
    <name type="scientific">Actinomyces lilanjuaniae</name>
    <dbReference type="NCBI Taxonomy" id="2321394"/>
    <lineage>
        <taxon>Bacteria</taxon>
        <taxon>Bacillati</taxon>
        <taxon>Actinomycetota</taxon>
        <taxon>Actinomycetes</taxon>
        <taxon>Actinomycetales</taxon>
        <taxon>Actinomycetaceae</taxon>
        <taxon>Actinomyces</taxon>
    </lineage>
</organism>
<gene>
    <name evidence="2" type="ORF">D5R93_02240</name>
</gene>
<evidence type="ECO:0000313" key="3">
    <source>
        <dbReference type="Proteomes" id="UP000273001"/>
    </source>
</evidence>
<accession>A0ABM6Z1M6</accession>
<name>A0ABM6Z1M6_9ACTO</name>
<reference evidence="2 3" key="1">
    <citation type="submission" date="2018-09" db="EMBL/GenBank/DDBJ databases">
        <authorList>
            <person name="Li J."/>
        </authorList>
    </citation>
    <scope>NUCLEOTIDE SEQUENCE [LARGE SCALE GENOMIC DNA]</scope>
    <source>
        <strain evidence="2 3">2129</strain>
    </source>
</reference>
<dbReference type="EMBL" id="CP032514">
    <property type="protein sequence ID" value="AYD89167.1"/>
    <property type="molecule type" value="Genomic_DNA"/>
</dbReference>
<dbReference type="Proteomes" id="UP000273001">
    <property type="component" value="Chromosome"/>
</dbReference>